<reference evidence="3" key="2">
    <citation type="submission" date="2015-01" db="EMBL/GenBank/DDBJ databases">
        <title>Evolutionary Origins and Diversification of the Mycorrhizal Mutualists.</title>
        <authorList>
            <consortium name="DOE Joint Genome Institute"/>
            <consortium name="Mycorrhizal Genomics Consortium"/>
            <person name="Kohler A."/>
            <person name="Kuo A."/>
            <person name="Nagy L.G."/>
            <person name="Floudas D."/>
            <person name="Copeland A."/>
            <person name="Barry K.W."/>
            <person name="Cichocki N."/>
            <person name="Veneault-Fourrey C."/>
            <person name="LaButti K."/>
            <person name="Lindquist E.A."/>
            <person name="Lipzen A."/>
            <person name="Lundell T."/>
            <person name="Morin E."/>
            <person name="Murat C."/>
            <person name="Riley R."/>
            <person name="Ohm R."/>
            <person name="Sun H."/>
            <person name="Tunlid A."/>
            <person name="Henrissat B."/>
            <person name="Grigoriev I.V."/>
            <person name="Hibbett D.S."/>
            <person name="Martin F."/>
        </authorList>
    </citation>
    <scope>NUCLEOTIDE SEQUENCE [LARGE SCALE GENOMIC DNA]</scope>
    <source>
        <strain evidence="3">Marx 270</strain>
    </source>
</reference>
<name>A0A0C3NXD5_PISTI</name>
<dbReference type="Proteomes" id="UP000054217">
    <property type="component" value="Unassembled WGS sequence"/>
</dbReference>
<keyword evidence="1" id="KW-0472">Membrane</keyword>
<evidence type="ECO:0000313" key="2">
    <source>
        <dbReference type="EMBL" id="KIN99975.1"/>
    </source>
</evidence>
<protein>
    <submittedName>
        <fullName evidence="2">Uncharacterized protein</fullName>
    </submittedName>
</protein>
<evidence type="ECO:0000256" key="1">
    <source>
        <dbReference type="SAM" id="Phobius"/>
    </source>
</evidence>
<reference evidence="2 3" key="1">
    <citation type="submission" date="2014-04" db="EMBL/GenBank/DDBJ databases">
        <authorList>
            <consortium name="DOE Joint Genome Institute"/>
            <person name="Kuo A."/>
            <person name="Kohler A."/>
            <person name="Costa M.D."/>
            <person name="Nagy L.G."/>
            <person name="Floudas D."/>
            <person name="Copeland A."/>
            <person name="Barry K.W."/>
            <person name="Cichocki N."/>
            <person name="Veneault-Fourrey C."/>
            <person name="LaButti K."/>
            <person name="Lindquist E.A."/>
            <person name="Lipzen A."/>
            <person name="Lundell T."/>
            <person name="Morin E."/>
            <person name="Murat C."/>
            <person name="Sun H."/>
            <person name="Tunlid A."/>
            <person name="Henrissat B."/>
            <person name="Grigoriev I.V."/>
            <person name="Hibbett D.S."/>
            <person name="Martin F."/>
            <person name="Nordberg H.P."/>
            <person name="Cantor M.N."/>
            <person name="Hua S.X."/>
        </authorList>
    </citation>
    <scope>NUCLEOTIDE SEQUENCE [LARGE SCALE GENOMIC DNA]</scope>
    <source>
        <strain evidence="2 3">Marx 270</strain>
    </source>
</reference>
<gene>
    <name evidence="2" type="ORF">M404DRAFT_1004295</name>
</gene>
<accession>A0A0C3NXD5</accession>
<proteinExistence type="predicted"/>
<dbReference type="EMBL" id="KN832000">
    <property type="protein sequence ID" value="KIN99975.1"/>
    <property type="molecule type" value="Genomic_DNA"/>
</dbReference>
<evidence type="ECO:0000313" key="3">
    <source>
        <dbReference type="Proteomes" id="UP000054217"/>
    </source>
</evidence>
<dbReference type="AlphaFoldDB" id="A0A0C3NXD5"/>
<keyword evidence="1" id="KW-1133">Transmembrane helix</keyword>
<keyword evidence="3" id="KW-1185">Reference proteome</keyword>
<sequence>MGGSTIDNDCGSKWAYQITLYYSSSILLLTGMCESATVMTRSKAKSIRQRDTERVLSVRCRP</sequence>
<dbReference type="InParanoid" id="A0A0C3NXD5"/>
<keyword evidence="1" id="KW-0812">Transmembrane</keyword>
<organism evidence="2 3">
    <name type="scientific">Pisolithus tinctorius Marx 270</name>
    <dbReference type="NCBI Taxonomy" id="870435"/>
    <lineage>
        <taxon>Eukaryota</taxon>
        <taxon>Fungi</taxon>
        <taxon>Dikarya</taxon>
        <taxon>Basidiomycota</taxon>
        <taxon>Agaricomycotina</taxon>
        <taxon>Agaricomycetes</taxon>
        <taxon>Agaricomycetidae</taxon>
        <taxon>Boletales</taxon>
        <taxon>Sclerodermatineae</taxon>
        <taxon>Pisolithaceae</taxon>
        <taxon>Pisolithus</taxon>
    </lineage>
</organism>
<feature type="transmembrane region" description="Helical" evidence="1">
    <location>
        <begin position="20"/>
        <end position="40"/>
    </location>
</feature>
<dbReference type="HOGENOM" id="CLU_2905126_0_0_1"/>